<proteinExistence type="predicted"/>
<dbReference type="Proteomes" id="UP000001353">
    <property type="component" value="Chromosome"/>
</dbReference>
<name>F7ZHG5_ROSLO</name>
<keyword evidence="2" id="KW-1185">Reference proteome</keyword>
<sequence>MLKSEALTRKKETFSKKEKPTGLRAKYGFYRTFIIPPLYVDLDTHQPASFN</sequence>
<organism evidence="1 2">
    <name type="scientific">Roseobacter litoralis (strain ATCC 49566 / DSM 6996 / JCM 21268 / NBRC 15278 / OCh 149)</name>
    <dbReference type="NCBI Taxonomy" id="391595"/>
    <lineage>
        <taxon>Bacteria</taxon>
        <taxon>Pseudomonadati</taxon>
        <taxon>Pseudomonadota</taxon>
        <taxon>Alphaproteobacteria</taxon>
        <taxon>Rhodobacterales</taxon>
        <taxon>Roseobacteraceae</taxon>
        <taxon>Roseobacter</taxon>
    </lineage>
</organism>
<dbReference type="KEGG" id="rli:RLO149_c003460"/>
<accession>F7ZHG5</accession>
<dbReference type="HOGENOM" id="CLU_3103391_0_0_5"/>
<gene>
    <name evidence="1" type="ordered locus">RLO149_c003460</name>
</gene>
<evidence type="ECO:0000313" key="1">
    <source>
        <dbReference type="EMBL" id="AEI92376.1"/>
    </source>
</evidence>
<reference evidence="1 2" key="1">
    <citation type="journal article" date="2011" name="BMC Genomics">
        <title>Comparative genome analysis and genome-guided physiological analysis of Roseobacter litoralis.</title>
        <authorList>
            <person name="Kalhoefer D."/>
            <person name="Thole S."/>
            <person name="Voget S."/>
            <person name="Lehmann R."/>
            <person name="Liesegang H."/>
            <person name="Wollher A."/>
            <person name="Daniel R."/>
            <person name="Simon M."/>
            <person name="Brinkhoff T."/>
        </authorList>
    </citation>
    <scope>NUCLEOTIDE SEQUENCE [LARGE SCALE GENOMIC DNA]</scope>
    <source>
        <strain evidence="2">ATCC 49566 / DSM 6996 / JCM 21268 / NBRC 15278 / OCh 149</strain>
    </source>
</reference>
<evidence type="ECO:0000313" key="2">
    <source>
        <dbReference type="Proteomes" id="UP000001353"/>
    </source>
</evidence>
<protein>
    <submittedName>
        <fullName evidence="1">Uncharacterized protein</fullName>
    </submittedName>
</protein>
<dbReference type="EMBL" id="CP002623">
    <property type="protein sequence ID" value="AEI92376.1"/>
    <property type="molecule type" value="Genomic_DNA"/>
</dbReference>
<dbReference type="AlphaFoldDB" id="F7ZHG5"/>